<comment type="caution">
    <text evidence="1">The sequence shown here is derived from an EMBL/GenBank/DDBJ whole genome shotgun (WGS) entry which is preliminary data.</text>
</comment>
<proteinExistence type="predicted"/>
<dbReference type="AlphaFoldDB" id="A0A8J2N398"/>
<dbReference type="Proteomes" id="UP000676310">
    <property type="component" value="Unassembled WGS sequence"/>
</dbReference>
<evidence type="ECO:0000313" key="1">
    <source>
        <dbReference type="EMBL" id="CAG5180824.1"/>
    </source>
</evidence>
<sequence length="304" mass="34352">MRTVAEKLVVCGVSPDVSEPFPDILTDTDLNHGPVIKDISPTGTFILGLPASALIALRRGDSALEILESGECELPTRPELRARRHALDASTEETVKGLVRVQADSRIPHDPAHQPSTQKLLKTLPSSIRNRAKSLDEPQPLLFRYKLPDRRYRIGDPDAFAALKEKNIEWYVTTGVLVEDCTGLRWNAGTYKYLLYWHVEGMPTPDGIDPGEKWLKIEPDCVRDWQKEKWEAEFGYAVMNVIDGPATPIVEEIDAMSEPMSPLNKTDISFSLFHIRSWFLFAEKTEESKIVLEEREENRTVGSR</sequence>
<dbReference type="EMBL" id="CAJRGZ010000025">
    <property type="protein sequence ID" value="CAG5180824.1"/>
    <property type="molecule type" value="Genomic_DNA"/>
</dbReference>
<organism evidence="1 2">
    <name type="scientific">Alternaria atra</name>
    <dbReference type="NCBI Taxonomy" id="119953"/>
    <lineage>
        <taxon>Eukaryota</taxon>
        <taxon>Fungi</taxon>
        <taxon>Dikarya</taxon>
        <taxon>Ascomycota</taxon>
        <taxon>Pezizomycotina</taxon>
        <taxon>Dothideomycetes</taxon>
        <taxon>Pleosporomycetidae</taxon>
        <taxon>Pleosporales</taxon>
        <taxon>Pleosporineae</taxon>
        <taxon>Pleosporaceae</taxon>
        <taxon>Alternaria</taxon>
        <taxon>Alternaria sect. Ulocladioides</taxon>
    </lineage>
</organism>
<gene>
    <name evidence="1" type="ORF">ALTATR162_LOCUS9450</name>
</gene>
<dbReference type="OrthoDB" id="3685203at2759"/>
<name>A0A8J2N398_9PLEO</name>
<protein>
    <submittedName>
        <fullName evidence="1">Uncharacterized protein</fullName>
    </submittedName>
</protein>
<keyword evidence="2" id="KW-1185">Reference proteome</keyword>
<dbReference type="GeneID" id="67021673"/>
<accession>A0A8J2N398</accession>
<dbReference type="RefSeq" id="XP_043173019.1">
    <property type="nucleotide sequence ID" value="XM_043317084.1"/>
</dbReference>
<evidence type="ECO:0000313" key="2">
    <source>
        <dbReference type="Proteomes" id="UP000676310"/>
    </source>
</evidence>
<reference evidence="1" key="1">
    <citation type="submission" date="2021-05" db="EMBL/GenBank/DDBJ databases">
        <authorList>
            <person name="Stam R."/>
        </authorList>
    </citation>
    <scope>NUCLEOTIDE SEQUENCE</scope>
    <source>
        <strain evidence="1">CS162</strain>
    </source>
</reference>